<reference evidence="2 3" key="1">
    <citation type="submission" date="2021-04" db="EMBL/GenBank/DDBJ databases">
        <authorList>
            <person name="Ivanova A."/>
        </authorList>
    </citation>
    <scope>NUCLEOTIDE SEQUENCE [LARGE SCALE GENOMIC DNA]</scope>
    <source>
        <strain evidence="2 3">G18</strain>
    </source>
</reference>
<feature type="transmembrane region" description="Helical" evidence="1">
    <location>
        <begin position="15"/>
        <end position="39"/>
    </location>
</feature>
<keyword evidence="1" id="KW-0472">Membrane</keyword>
<dbReference type="EMBL" id="JAGKQQ010000001">
    <property type="protein sequence ID" value="MBP3957762.1"/>
    <property type="molecule type" value="Genomic_DNA"/>
</dbReference>
<gene>
    <name evidence="2" type="ORF">J8F10_21125</name>
</gene>
<name>A0ABS5BWI1_9BACT</name>
<accession>A0ABS5BWI1</accession>
<feature type="transmembrane region" description="Helical" evidence="1">
    <location>
        <begin position="70"/>
        <end position="92"/>
    </location>
</feature>
<proteinExistence type="predicted"/>
<dbReference type="Proteomes" id="UP000676565">
    <property type="component" value="Unassembled WGS sequence"/>
</dbReference>
<protein>
    <submittedName>
        <fullName evidence="2">Uncharacterized protein</fullName>
    </submittedName>
</protein>
<comment type="caution">
    <text evidence="2">The sequence shown here is derived from an EMBL/GenBank/DDBJ whole genome shotgun (WGS) entry which is preliminary data.</text>
</comment>
<evidence type="ECO:0000313" key="3">
    <source>
        <dbReference type="Proteomes" id="UP000676565"/>
    </source>
</evidence>
<evidence type="ECO:0000256" key="1">
    <source>
        <dbReference type="SAM" id="Phobius"/>
    </source>
</evidence>
<dbReference type="RefSeq" id="WP_210657126.1">
    <property type="nucleotide sequence ID" value="NZ_JAGKQQ010000001.1"/>
</dbReference>
<organism evidence="2 3">
    <name type="scientific">Gemmata palustris</name>
    <dbReference type="NCBI Taxonomy" id="2822762"/>
    <lineage>
        <taxon>Bacteria</taxon>
        <taxon>Pseudomonadati</taxon>
        <taxon>Planctomycetota</taxon>
        <taxon>Planctomycetia</taxon>
        <taxon>Gemmatales</taxon>
        <taxon>Gemmataceae</taxon>
        <taxon>Gemmata</taxon>
    </lineage>
</organism>
<feature type="transmembrane region" description="Helical" evidence="1">
    <location>
        <begin position="46"/>
        <end position="64"/>
    </location>
</feature>
<keyword evidence="3" id="KW-1185">Reference proteome</keyword>
<keyword evidence="1" id="KW-1133">Transmembrane helix</keyword>
<keyword evidence="1" id="KW-0812">Transmembrane</keyword>
<sequence>MVDVLETEPSAARELAYVLGRLAVVLLLVVGCTVTPLVVAKVVNPWVGVATAIGSFWVWGRFGPPPMPGLVSGGVCLSGHMSIFFVLVRCVALAV</sequence>
<evidence type="ECO:0000313" key="2">
    <source>
        <dbReference type="EMBL" id="MBP3957762.1"/>
    </source>
</evidence>